<keyword evidence="4" id="KW-1185">Reference proteome</keyword>
<name>A0A0F6Z573_9CORY</name>
<evidence type="ECO:0000313" key="3">
    <source>
        <dbReference type="EMBL" id="AKF27193.1"/>
    </source>
</evidence>
<dbReference type="RefSeq" id="WP_003861267.1">
    <property type="nucleotide sequence ID" value="NZ_CP011309.1"/>
</dbReference>
<feature type="coiled-coil region" evidence="1">
    <location>
        <begin position="195"/>
        <end position="322"/>
    </location>
</feature>
<feature type="coiled-coil region" evidence="1">
    <location>
        <begin position="690"/>
        <end position="724"/>
    </location>
</feature>
<dbReference type="HOGENOM" id="CLU_015046_1_0_11"/>
<dbReference type="InterPro" id="IPR027417">
    <property type="entry name" value="P-loop_NTPase"/>
</dbReference>
<dbReference type="EMBL" id="CP011309">
    <property type="protein sequence ID" value="AKF27193.1"/>
    <property type="molecule type" value="Genomic_DNA"/>
</dbReference>
<accession>A0A0F6Z573</accession>
<dbReference type="AlphaFoldDB" id="A0A0F6Z573"/>
<dbReference type="PANTHER" id="PTHR41259:SF1">
    <property type="entry name" value="DOUBLE-STRAND BREAK REPAIR RAD50 ATPASE, PUTATIVE-RELATED"/>
    <property type="match status" value="1"/>
</dbReference>
<sequence length="876" mass="96298">MRIHEIIIDNFRAIEHLELRDIPDQGVIVIHGDNEQGKSSILEAIKTVLNSKHRTTSKTIKAIQPVDRDVPISITLEATVGTVRFRIHKRFLKSTAAELQVIEPRPSNHRGLEAEAALAEILESHLDTSLLDALFMKQGEVEAGISAVGIPTLTSALNAQNGNTEDATEDTALMEAVEKEYLKFYTNSGKANTRFLQFSKQVETLRADLDQANAEVAKLSSHVDRVKRLEIDRDQATAQLPKAEEELAGRKAELEEAQKVKAQATEILAQFSRAEEQLEQATGAQKRRKELRNKLELAQTEVEKAEAGQENLAQEASREAEEFLALSEKFEAARAAETLAVEKVKAARQSVAGIKNRDRKEHLTVMLGELDRIGQRLYELRSVQHSSVRVSQRDIDALQKAITEVDIQRTLVEAQQGSITLSASTPTDIQLGDDTVSATDAGTTVALDRELTVVVGDVTLVINPGKTAAESRTDFESAEAALAELLDQLDVSDLDQLRERFTAQEQRDADIAELVREQQRMSGGTETTVLRAELEGLHVPEDLDPSISVDDAQTQLNEAEESRELAAEAHKHANAALDGLRSRPVDKALTVFNAQLAALQRNLSSTQVELDRAVAETSDDEVDAAVQRCAEALARVRVQKQEIEQVLAKTNPDMAQRLCDAAEANVRSYKTAVSDATTELVRLEGLIGVAAGAKERLDKVKSALTAAENRFESEQRRAHAARRLFDLMVFYRDESRKRYAAPFADKLSRLAASVFGESADFDLDDELKISSRSIGPRTVDLANLSGGAKEQLAILTRFAIAELVAESSAQDAVPVFIDDALGSTDPERLTRISTLFSDAGKDSQVFVLTCVPDRYNYVEVTQKHSIESLKTANALL</sequence>
<dbReference type="Gene3D" id="3.40.50.300">
    <property type="entry name" value="P-loop containing nucleotide triphosphate hydrolases"/>
    <property type="match status" value="2"/>
</dbReference>
<dbReference type="Pfam" id="PF13175">
    <property type="entry name" value="AAA_15"/>
    <property type="match status" value="1"/>
</dbReference>
<dbReference type="PANTHER" id="PTHR41259">
    <property type="entry name" value="DOUBLE-STRAND BREAK REPAIR RAD50 ATPASE, PUTATIVE-RELATED"/>
    <property type="match status" value="1"/>
</dbReference>
<feature type="domain" description="Endonuclease GajA/Old nuclease/RecF-like AAA" evidence="2">
    <location>
        <begin position="1"/>
        <end position="339"/>
    </location>
</feature>
<keyword evidence="1" id="KW-0175">Coiled coil</keyword>
<organism evidence="3 4">
    <name type="scientific">[Brevibacterium] flavum</name>
    <dbReference type="NCBI Taxonomy" id="92706"/>
    <lineage>
        <taxon>Bacteria</taxon>
        <taxon>Bacillati</taxon>
        <taxon>Actinomycetota</taxon>
        <taxon>Actinomycetes</taxon>
        <taxon>Mycobacteriales</taxon>
        <taxon>Corynebacteriaceae</taxon>
        <taxon>Corynebacterium</taxon>
    </lineage>
</organism>
<dbReference type="InterPro" id="IPR041685">
    <property type="entry name" value="AAA_GajA/Old/RecF-like"/>
</dbReference>
<evidence type="ECO:0000259" key="2">
    <source>
        <dbReference type="Pfam" id="PF13175"/>
    </source>
</evidence>
<evidence type="ECO:0000313" key="4">
    <source>
        <dbReference type="Proteomes" id="UP000034037"/>
    </source>
</evidence>
<protein>
    <submittedName>
        <fullName evidence="3">DNA repair protein</fullName>
    </submittedName>
</protein>
<dbReference type="SUPFAM" id="SSF52540">
    <property type="entry name" value="P-loop containing nucleoside triphosphate hydrolases"/>
    <property type="match status" value="1"/>
</dbReference>
<reference evidence="3 4" key="1">
    <citation type="submission" date="2015-04" db="EMBL/GenBank/DDBJ databases">
        <title>Complete Genome Sequence of Brevibacterium flavum ATCC 15168.</title>
        <authorList>
            <person name="Ahn J."/>
            <person name="Park G."/>
            <person name="Jeon W."/>
            <person name="Jang Y."/>
            <person name="Jang M."/>
            <person name="Lee H."/>
            <person name="Lee H."/>
        </authorList>
    </citation>
    <scope>NUCLEOTIDE SEQUENCE [LARGE SCALE GENOMIC DNA]</scope>
    <source>
        <strain evidence="3 4">ATCC 15168</strain>
    </source>
</reference>
<evidence type="ECO:0000256" key="1">
    <source>
        <dbReference type="SAM" id="Coils"/>
    </source>
</evidence>
<dbReference type="PATRIC" id="fig|92706.3.peg.1307"/>
<proteinExistence type="predicted"/>
<dbReference type="Proteomes" id="UP000034037">
    <property type="component" value="Chromosome"/>
</dbReference>
<gene>
    <name evidence="3" type="ORF">YH66_06295</name>
</gene>